<dbReference type="RefSeq" id="WP_038371562.1">
    <property type="nucleotide sequence ID" value="NZ_KK069991.1"/>
</dbReference>
<feature type="region of interest" description="Disordered" evidence="1">
    <location>
        <begin position="177"/>
        <end position="265"/>
    </location>
</feature>
<evidence type="ECO:0000313" key="3">
    <source>
        <dbReference type="EMBL" id="EWS81806.1"/>
    </source>
</evidence>
<dbReference type="OrthoDB" id="3827267at2"/>
<keyword evidence="2" id="KW-0472">Membrane</keyword>
<evidence type="ECO:0000313" key="4">
    <source>
        <dbReference type="Proteomes" id="UP000023067"/>
    </source>
</evidence>
<dbReference type="PATRIC" id="fig|396014.3.peg.1338"/>
<feature type="transmembrane region" description="Helical" evidence="2">
    <location>
        <begin position="53"/>
        <end position="69"/>
    </location>
</feature>
<evidence type="ECO:0000256" key="1">
    <source>
        <dbReference type="SAM" id="MobiDB-lite"/>
    </source>
</evidence>
<dbReference type="HOGENOM" id="CLU_080080_0_0_11"/>
<dbReference type="AlphaFoldDB" id="Z9JVH9"/>
<organism evidence="3 4">
    <name type="scientific">Brachybacterium phenoliresistens</name>
    <dbReference type="NCBI Taxonomy" id="396014"/>
    <lineage>
        <taxon>Bacteria</taxon>
        <taxon>Bacillati</taxon>
        <taxon>Actinomycetota</taxon>
        <taxon>Actinomycetes</taxon>
        <taxon>Micrococcales</taxon>
        <taxon>Dermabacteraceae</taxon>
        <taxon>Brachybacterium</taxon>
    </lineage>
</organism>
<keyword evidence="2" id="KW-1133">Transmembrane helix</keyword>
<dbReference type="Proteomes" id="UP000023067">
    <property type="component" value="Unassembled WGS sequence"/>
</dbReference>
<proteinExistence type="predicted"/>
<dbReference type="EMBL" id="JDYK01000005">
    <property type="protein sequence ID" value="EWS81806.1"/>
    <property type="molecule type" value="Genomic_DNA"/>
</dbReference>
<evidence type="ECO:0008006" key="5">
    <source>
        <dbReference type="Google" id="ProtNLM"/>
    </source>
</evidence>
<dbReference type="STRING" id="396014.BF93_14955"/>
<gene>
    <name evidence="3" type="ORF">BF93_14955</name>
</gene>
<reference evidence="3 4" key="1">
    <citation type="submission" date="2014-02" db="EMBL/GenBank/DDBJ databases">
        <title>Genome sequence of Brachybacterium phenoliresistens strain W13A50.</title>
        <authorList>
            <person name="Wang X."/>
        </authorList>
    </citation>
    <scope>NUCLEOTIDE SEQUENCE [LARGE SCALE GENOMIC DNA]</scope>
    <source>
        <strain evidence="3 4">W13A50</strain>
    </source>
</reference>
<comment type="caution">
    <text evidence="3">The sequence shown here is derived from an EMBL/GenBank/DDBJ whole genome shotgun (WGS) entry which is preliminary data.</text>
</comment>
<feature type="transmembrane region" description="Helical" evidence="2">
    <location>
        <begin position="31"/>
        <end position="47"/>
    </location>
</feature>
<keyword evidence="4" id="KW-1185">Reference proteome</keyword>
<evidence type="ECO:0000256" key="2">
    <source>
        <dbReference type="SAM" id="Phobius"/>
    </source>
</evidence>
<accession>Z9JVH9</accession>
<name>Z9JVH9_9MICO</name>
<feature type="compositionally biased region" description="Pro residues" evidence="1">
    <location>
        <begin position="195"/>
        <end position="207"/>
    </location>
</feature>
<dbReference type="Pfam" id="PF16316">
    <property type="entry name" value="DUF4956"/>
    <property type="match status" value="1"/>
</dbReference>
<feature type="compositionally biased region" description="Low complexity" evidence="1">
    <location>
        <begin position="208"/>
        <end position="265"/>
    </location>
</feature>
<dbReference type="InterPro" id="IPR032531">
    <property type="entry name" value="DUF4956"/>
</dbReference>
<protein>
    <recommendedName>
        <fullName evidence="5">Permease</fullName>
    </recommendedName>
</protein>
<feature type="transmembrane region" description="Helical" evidence="2">
    <location>
        <begin position="6"/>
        <end position="24"/>
    </location>
</feature>
<keyword evidence="2" id="KW-0812">Transmembrane</keyword>
<dbReference type="eggNOG" id="ENOG50308PC">
    <property type="taxonomic scope" value="Bacteria"/>
</dbReference>
<feature type="transmembrane region" description="Helical" evidence="2">
    <location>
        <begin position="81"/>
        <end position="99"/>
    </location>
</feature>
<sequence length="265" mass="27305">MSAPILYLADLIAVTVLAAGVYWPRHRRRDLVVAFFGINVGVLAVSALLANSAVTAGLGLGLFGVLSIIRLRSDELAQHEIAYYFATLALGLVGGLGITPIWMSLAFMALILVTMGIVDHPAIMARSRRQLIVLDRAIGDEDLLREHLEQMLGAEVTAVSLQKLDLVTDTTTVDVRYRVPRAGSRDPRAEQPTAAPGPAPTPAPAPAPAESEMSTATAASATAASAQVPAAHSPSTSTSPAPGSMPASAGAMAAAPVASLSGAAR</sequence>